<proteinExistence type="predicted"/>
<evidence type="ECO:0000313" key="2">
    <source>
        <dbReference type="EMBL" id="RNF04054.1"/>
    </source>
</evidence>
<dbReference type="RefSeq" id="XP_029237877.1">
    <property type="nucleotide sequence ID" value="XM_029382214.1"/>
</dbReference>
<feature type="region of interest" description="Disordered" evidence="1">
    <location>
        <begin position="443"/>
        <end position="463"/>
    </location>
</feature>
<name>A0A3R7KLP5_TRYRA</name>
<sequence>MRRFKEMEKALSKSRDASPAAAAGSMKVGGHSVGRPEGSPARHAAASPEGGVTNAKKGSEAGGAKHETTHASVVKQREERRAPAGAGVVDQVAREDAVAALDQVGQLEKFVTRKLKELSLAIGKELGPFPVRLSGETEHPTALERKPQGLMVDQMARDDAARSIEAVHELEEEWGRRWHSLEERLRIIGRASMGKGLIQSTGAASSIDRKAREDASMSLMRIQQLEREIMGFRRLLQKQDSTPSDGFVASDTRGISSGVFPVPPKIQRETTLPPAGTALEVAAANDDAEYHTRMQDLEQEVEQRMNEVNRALATLRTTRTGFSPGNVPGEGDGAREETPLVPGQVVFNSRDTDNYYSLESPGPFTGSHASEKTVLVMASHDVADVGGLVGSVAPMQGDAIVLRSPQLGGFGIPLVKRELLGGASAAPQAILRGDESSVRQIGTTYDDETESSRGGYGPVPQHALHAEGNLPVAEAASGAADATSTNRTLSPLITAPTKHNVNGGRWVSPRDRTGELDQLRSHGTHLRSVAVSPRGKLEESFLEEQSAMGHTTPCVVYNCAWCAAQKQKASVWTV</sequence>
<dbReference type="AlphaFoldDB" id="A0A3R7KLP5"/>
<reference evidence="2 3" key="1">
    <citation type="journal article" date="2018" name="BMC Genomics">
        <title>Genomic comparison of Trypanosoma conorhini and Trypanosoma rangeli to Trypanosoma cruzi strains of high and low virulence.</title>
        <authorList>
            <person name="Bradwell K.R."/>
            <person name="Koparde V.N."/>
            <person name="Matveyev A.V."/>
            <person name="Serrano M.G."/>
            <person name="Alves J.M."/>
            <person name="Parikh H."/>
            <person name="Huang B."/>
            <person name="Lee V."/>
            <person name="Espinosa-Alvarez O."/>
            <person name="Ortiz P.A."/>
            <person name="Costa-Martins A.G."/>
            <person name="Teixeira M.M."/>
            <person name="Buck G.A."/>
        </authorList>
    </citation>
    <scope>NUCLEOTIDE SEQUENCE [LARGE SCALE GENOMIC DNA]</scope>
    <source>
        <strain evidence="2 3">AM80</strain>
    </source>
</reference>
<feature type="compositionally biased region" description="Basic and acidic residues" evidence="1">
    <location>
        <begin position="57"/>
        <end position="82"/>
    </location>
</feature>
<protein>
    <submittedName>
        <fullName evidence="2">Uncharacterized protein</fullName>
    </submittedName>
</protein>
<keyword evidence="3" id="KW-1185">Reference proteome</keyword>
<comment type="caution">
    <text evidence="2">The sequence shown here is derived from an EMBL/GenBank/DDBJ whole genome shotgun (WGS) entry which is preliminary data.</text>
</comment>
<organism evidence="2 3">
    <name type="scientific">Trypanosoma rangeli</name>
    <dbReference type="NCBI Taxonomy" id="5698"/>
    <lineage>
        <taxon>Eukaryota</taxon>
        <taxon>Discoba</taxon>
        <taxon>Euglenozoa</taxon>
        <taxon>Kinetoplastea</taxon>
        <taxon>Metakinetoplastina</taxon>
        <taxon>Trypanosomatida</taxon>
        <taxon>Trypanosomatidae</taxon>
        <taxon>Trypanosoma</taxon>
        <taxon>Herpetosoma</taxon>
    </lineage>
</organism>
<feature type="region of interest" description="Disordered" evidence="1">
    <location>
        <begin position="319"/>
        <end position="338"/>
    </location>
</feature>
<feature type="compositionally biased region" description="Basic and acidic residues" evidence="1">
    <location>
        <begin position="1"/>
        <end position="16"/>
    </location>
</feature>
<feature type="region of interest" description="Disordered" evidence="1">
    <location>
        <begin position="1"/>
        <end position="88"/>
    </location>
</feature>
<dbReference type="Proteomes" id="UP000283634">
    <property type="component" value="Unassembled WGS sequence"/>
</dbReference>
<evidence type="ECO:0000256" key="1">
    <source>
        <dbReference type="SAM" id="MobiDB-lite"/>
    </source>
</evidence>
<evidence type="ECO:0000313" key="3">
    <source>
        <dbReference type="Proteomes" id="UP000283634"/>
    </source>
</evidence>
<gene>
    <name evidence="2" type="ORF">TraAM80_05331</name>
</gene>
<dbReference type="OrthoDB" id="273698at2759"/>
<dbReference type="GeneID" id="40329264"/>
<dbReference type="EMBL" id="MKGL01000175">
    <property type="protein sequence ID" value="RNF04054.1"/>
    <property type="molecule type" value="Genomic_DNA"/>
</dbReference>
<accession>A0A3R7KLP5</accession>